<dbReference type="GO" id="GO:0003677">
    <property type="term" value="F:DNA binding"/>
    <property type="evidence" value="ECO:0007669"/>
    <property type="project" value="UniProtKB-UniRule"/>
</dbReference>
<keyword evidence="2 3" id="KW-0238">DNA-binding</keyword>
<name>A0AAW6DJV9_MEDGN</name>
<evidence type="ECO:0000313" key="6">
    <source>
        <dbReference type="Proteomes" id="UP001212160"/>
    </source>
</evidence>
<feature type="domain" description="Core-binding (CB)" evidence="4">
    <location>
        <begin position="1"/>
        <end position="83"/>
    </location>
</feature>
<dbReference type="InterPro" id="IPR004107">
    <property type="entry name" value="Integrase_SAM-like_N"/>
</dbReference>
<dbReference type="SUPFAM" id="SSF47823">
    <property type="entry name" value="lambda integrase-like, N-terminal domain"/>
    <property type="match status" value="1"/>
</dbReference>
<dbReference type="Pfam" id="PF13495">
    <property type="entry name" value="Phage_int_SAM_4"/>
    <property type="match status" value="1"/>
</dbReference>
<comment type="similarity">
    <text evidence="1">Belongs to the 'phage' integrase family.</text>
</comment>
<dbReference type="GO" id="GO:0015074">
    <property type="term" value="P:DNA integration"/>
    <property type="evidence" value="ECO:0007669"/>
    <property type="project" value="InterPro"/>
</dbReference>
<dbReference type="EMBL" id="JAQMLA010000141">
    <property type="protein sequence ID" value="MDB8688838.1"/>
    <property type="molecule type" value="Genomic_DNA"/>
</dbReference>
<evidence type="ECO:0000256" key="1">
    <source>
        <dbReference type="ARBA" id="ARBA00008857"/>
    </source>
</evidence>
<evidence type="ECO:0000256" key="2">
    <source>
        <dbReference type="ARBA" id="ARBA00023125"/>
    </source>
</evidence>
<evidence type="ECO:0000313" key="5">
    <source>
        <dbReference type="EMBL" id="MDB8688838.1"/>
    </source>
</evidence>
<dbReference type="RefSeq" id="WP_272108433.1">
    <property type="nucleotide sequence ID" value="NZ_JAQMLA010000141.1"/>
</dbReference>
<dbReference type="Gene3D" id="1.10.150.130">
    <property type="match status" value="1"/>
</dbReference>
<reference evidence="5" key="1">
    <citation type="submission" date="2023-01" db="EMBL/GenBank/DDBJ databases">
        <title>Human gut microbiome strain richness.</title>
        <authorList>
            <person name="Chen-Liaw A."/>
        </authorList>
    </citation>
    <scope>NUCLEOTIDE SEQUENCE</scope>
    <source>
        <strain evidence="5">RTP21484st1_H11_RTP21484_190118</strain>
    </source>
</reference>
<organism evidence="5 6">
    <name type="scientific">Mediterraneibacter gnavus</name>
    <name type="common">Ruminococcus gnavus</name>
    <dbReference type="NCBI Taxonomy" id="33038"/>
    <lineage>
        <taxon>Bacteria</taxon>
        <taxon>Bacillati</taxon>
        <taxon>Bacillota</taxon>
        <taxon>Clostridia</taxon>
        <taxon>Lachnospirales</taxon>
        <taxon>Lachnospiraceae</taxon>
        <taxon>Mediterraneibacter</taxon>
    </lineage>
</organism>
<dbReference type="PROSITE" id="PS51900">
    <property type="entry name" value="CB"/>
    <property type="match status" value="1"/>
</dbReference>
<dbReference type="AlphaFoldDB" id="A0AAW6DJV9"/>
<gene>
    <name evidence="5" type="ORF">PNW85_19790</name>
</gene>
<evidence type="ECO:0000256" key="3">
    <source>
        <dbReference type="PROSITE-ProRule" id="PRU01248"/>
    </source>
</evidence>
<sequence>MDYFSAFIQTLHTRRFSDNTIRVYSTYVKPYLSYLDKPHILPEDASYQTMRDYLDWIQSERRLSDRTINMIISYLQFFQTFVLTKVNFLLP</sequence>
<accession>A0AAW6DJV9</accession>
<proteinExistence type="inferred from homology"/>
<dbReference type="InterPro" id="IPR010998">
    <property type="entry name" value="Integrase_recombinase_N"/>
</dbReference>
<protein>
    <submittedName>
        <fullName evidence="5">Phage integrase N-terminal SAM-like domain-containing protein</fullName>
    </submittedName>
</protein>
<evidence type="ECO:0000259" key="4">
    <source>
        <dbReference type="PROSITE" id="PS51900"/>
    </source>
</evidence>
<dbReference type="Proteomes" id="UP001212160">
    <property type="component" value="Unassembled WGS sequence"/>
</dbReference>
<comment type="caution">
    <text evidence="5">The sequence shown here is derived from an EMBL/GenBank/DDBJ whole genome shotgun (WGS) entry which is preliminary data.</text>
</comment>
<dbReference type="InterPro" id="IPR044068">
    <property type="entry name" value="CB"/>
</dbReference>